<reference evidence="3" key="1">
    <citation type="submission" date="2016-07" db="EMBL/GenBank/DDBJ databases">
        <authorList>
            <consortium name="Pathogen Informatics"/>
        </authorList>
    </citation>
    <scope>NUCLEOTIDE SEQUENCE [LARGE SCALE GENOMIC DNA]</scope>
</reference>
<feature type="transmembrane region" description="Helical" evidence="1">
    <location>
        <begin position="17"/>
        <end position="35"/>
    </location>
</feature>
<protein>
    <recommendedName>
        <fullName evidence="4">Fam-l protein</fullName>
    </recommendedName>
</protein>
<accession>A0A565A029</accession>
<evidence type="ECO:0000313" key="2">
    <source>
        <dbReference type="EMBL" id="VUZ98023.1"/>
    </source>
</evidence>
<keyword evidence="1" id="KW-1133">Transmembrane helix</keyword>
<evidence type="ECO:0000256" key="1">
    <source>
        <dbReference type="SAM" id="Phobius"/>
    </source>
</evidence>
<keyword evidence="1" id="KW-0472">Membrane</keyword>
<dbReference type="VEuPathDB" id="PlasmoDB:PVPAM_000025900"/>
<feature type="transmembrane region" description="Helical" evidence="1">
    <location>
        <begin position="155"/>
        <end position="175"/>
    </location>
</feature>
<dbReference type="AlphaFoldDB" id="A0A565A029"/>
<dbReference type="VEuPathDB" id="PlasmoDB:PVP01_1273700"/>
<proteinExistence type="predicted"/>
<gene>
    <name evidence="2" type="ORF">PVP01_1273700</name>
</gene>
<feature type="transmembrane region" description="Helical" evidence="1">
    <location>
        <begin position="214"/>
        <end position="233"/>
    </location>
</feature>
<dbReference type="VEuPathDB" id="PlasmoDB:PVW1_040008000"/>
<evidence type="ECO:0000313" key="3">
    <source>
        <dbReference type="Proteomes" id="UP000220605"/>
    </source>
</evidence>
<dbReference type="Pfam" id="PF12420">
    <property type="entry name" value="DUF3671"/>
    <property type="match status" value="1"/>
</dbReference>
<organism evidence="2 3">
    <name type="scientific">Plasmodium vivax</name>
    <name type="common">malaria parasite P. vivax</name>
    <dbReference type="NCBI Taxonomy" id="5855"/>
    <lineage>
        <taxon>Eukaryota</taxon>
        <taxon>Sar</taxon>
        <taxon>Alveolata</taxon>
        <taxon>Apicomplexa</taxon>
        <taxon>Aconoidasida</taxon>
        <taxon>Haemosporida</taxon>
        <taxon>Plasmodiidae</taxon>
        <taxon>Plasmodium</taxon>
        <taxon>Plasmodium (Plasmodium)</taxon>
    </lineage>
</organism>
<name>A0A565A029_PLAVI</name>
<dbReference type="EMBL" id="LT635623">
    <property type="protein sequence ID" value="VUZ98023.1"/>
    <property type="molecule type" value="Genomic_DNA"/>
</dbReference>
<sequence>MEISEYRNMNYNVKFPFFWKILIFINTICIFWEGVGKRDVSSYIRTHRLLAKYEKPYELKYSKLQNKVPDNEYNYKAVNLKNNKNTYKNLKPSRSNNVESYLKGYKSRYAKKKGLKKFDCYFEKNFFNSINEIEKMVEKNDISSYRITQTLYKKFGLQFFIITLLPLLALAIPTMEITKTYRLNFSGYTIKKGNTNIKNNIYTLIKSTDSTIRWVHLCILIFIMLSLIIYMYIKTLKYKRIRSGMLK</sequence>
<keyword evidence="1" id="KW-0812">Transmembrane</keyword>
<dbReference type="InterPro" id="IPR022139">
    <property type="entry name" value="Fam-L/Fam-M-like_plasmodium"/>
</dbReference>
<dbReference type="Proteomes" id="UP000220605">
    <property type="component" value="Chromosome 12"/>
</dbReference>
<evidence type="ECO:0008006" key="4">
    <source>
        <dbReference type="Google" id="ProtNLM"/>
    </source>
</evidence>